<dbReference type="STRING" id="355243.SAMN03080615_02519"/>
<protein>
    <recommendedName>
        <fullName evidence="2">PIN like domain-containing protein</fullName>
    </recommendedName>
</protein>
<accession>A0A1H9IEY9</accession>
<dbReference type="RefSeq" id="WP_091358698.1">
    <property type="nucleotide sequence ID" value="NZ_AP025284.1"/>
</dbReference>
<dbReference type="Pfam" id="PF18476">
    <property type="entry name" value="PIN_8"/>
    <property type="match status" value="1"/>
</dbReference>
<dbReference type="OrthoDB" id="9182727at2"/>
<dbReference type="AlphaFoldDB" id="A0A1H9IEY9"/>
<dbReference type="Proteomes" id="UP000198749">
    <property type="component" value="Unassembled WGS sequence"/>
</dbReference>
<sequence length="429" mass="49829">MEEDLRFRKRSVFISPADAFTFKLQSVEDIKEDSLFVVDTNVLLLPFTTGVKSLAAIKKIYETLVASDKLFLPAQAVREFLDNRAKKLSDMNESLQKKLNQNYQFVGAHPLLSELDEFKSLEEQEENLKAQISKYNDEIKKTIKVIQTWGWDDPVSQMYHEVLKDRVLDDRFIKDDVVAKDLERRNTLRIPPGYKDSGKEENQAGDLLIWYEILKLAEEKACHLVFVTGDEKQDWWHKSGKKPLYPRFELVDEYREKSKGKSFHMISLSSLLKLFGAEEEVIEAVRSSESTTSIATKHSRLSNMELRELALDIVSELREMIAQERIHSDQLSMKRMEAVRMSTSEEEKSLAWNKFNELDREPTRRLMSFYDSKHKIDAILIRDELERRLPKAVLDNRSSHVMHMYEHPTNPLGLTAVVDDLETLAKSLA</sequence>
<dbReference type="EMBL" id="FOGB01000007">
    <property type="protein sequence ID" value="SEQ73149.1"/>
    <property type="molecule type" value="Genomic_DNA"/>
</dbReference>
<dbReference type="InterPro" id="IPR041578">
    <property type="entry name" value="PIN_8"/>
</dbReference>
<evidence type="ECO:0000259" key="2">
    <source>
        <dbReference type="Pfam" id="PF18476"/>
    </source>
</evidence>
<feature type="coiled-coil region" evidence="1">
    <location>
        <begin position="78"/>
        <end position="145"/>
    </location>
</feature>
<keyword evidence="1" id="KW-0175">Coiled coil</keyword>
<organism evidence="3 4">
    <name type="scientific">Amphritea atlantica</name>
    <dbReference type="NCBI Taxonomy" id="355243"/>
    <lineage>
        <taxon>Bacteria</taxon>
        <taxon>Pseudomonadati</taxon>
        <taxon>Pseudomonadota</taxon>
        <taxon>Gammaproteobacteria</taxon>
        <taxon>Oceanospirillales</taxon>
        <taxon>Oceanospirillaceae</taxon>
        <taxon>Amphritea</taxon>
    </lineage>
</organism>
<evidence type="ECO:0000256" key="1">
    <source>
        <dbReference type="SAM" id="Coils"/>
    </source>
</evidence>
<feature type="domain" description="PIN like" evidence="2">
    <location>
        <begin position="35"/>
        <end position="250"/>
    </location>
</feature>
<name>A0A1H9IEY9_9GAMM</name>
<keyword evidence="4" id="KW-1185">Reference proteome</keyword>
<proteinExistence type="predicted"/>
<gene>
    <name evidence="3" type="ORF">SAMN03080615_02519</name>
</gene>
<evidence type="ECO:0000313" key="4">
    <source>
        <dbReference type="Proteomes" id="UP000198749"/>
    </source>
</evidence>
<reference evidence="4" key="1">
    <citation type="submission" date="2016-10" db="EMBL/GenBank/DDBJ databases">
        <authorList>
            <person name="Varghese N."/>
            <person name="Submissions S."/>
        </authorList>
    </citation>
    <scope>NUCLEOTIDE SEQUENCE [LARGE SCALE GENOMIC DNA]</scope>
    <source>
        <strain evidence="4">DSM 18887</strain>
    </source>
</reference>
<evidence type="ECO:0000313" key="3">
    <source>
        <dbReference type="EMBL" id="SEQ73149.1"/>
    </source>
</evidence>